<dbReference type="InterPro" id="IPR012340">
    <property type="entry name" value="NA-bd_OB-fold"/>
</dbReference>
<reference evidence="5" key="2">
    <citation type="journal article" date="2021" name="PeerJ">
        <title>Extensive microbial diversity within the chicken gut microbiome revealed by metagenomics and culture.</title>
        <authorList>
            <person name="Gilroy R."/>
            <person name="Ravi A."/>
            <person name="Getino M."/>
            <person name="Pursley I."/>
            <person name="Horton D.L."/>
            <person name="Alikhan N.F."/>
            <person name="Baker D."/>
            <person name="Gharbi K."/>
            <person name="Hall N."/>
            <person name="Watson M."/>
            <person name="Adriaenssens E.M."/>
            <person name="Foster-Nyarko E."/>
            <person name="Jarju S."/>
            <person name="Secka A."/>
            <person name="Antonio M."/>
            <person name="Oren A."/>
            <person name="Chaudhuri R.R."/>
            <person name="La Ragione R."/>
            <person name="Hildebrand F."/>
            <person name="Pallen M.J."/>
        </authorList>
    </citation>
    <scope>NUCLEOTIDE SEQUENCE</scope>
    <source>
        <strain evidence="5">ChiSjej1B19-3389</strain>
    </source>
</reference>
<dbReference type="SUPFAM" id="SSF50249">
    <property type="entry name" value="Nucleic acid-binding proteins"/>
    <property type="match status" value="2"/>
</dbReference>
<dbReference type="GO" id="GO:1990904">
    <property type="term" value="C:ribonucleoprotein complex"/>
    <property type="evidence" value="ECO:0007669"/>
    <property type="project" value="UniProtKB-KW"/>
</dbReference>
<reference evidence="5" key="1">
    <citation type="submission" date="2020-10" db="EMBL/GenBank/DDBJ databases">
        <authorList>
            <person name="Gilroy R."/>
        </authorList>
    </citation>
    <scope>NUCLEOTIDE SEQUENCE</scope>
    <source>
        <strain evidence="5">ChiSjej1B19-3389</strain>
    </source>
</reference>
<gene>
    <name evidence="5" type="ORF">IAD32_00230</name>
</gene>
<keyword evidence="3" id="KW-0687">Ribonucleoprotein</keyword>
<organism evidence="5 6">
    <name type="scientific">Candidatus Scatavimonas merdigallinarum</name>
    <dbReference type="NCBI Taxonomy" id="2840914"/>
    <lineage>
        <taxon>Bacteria</taxon>
        <taxon>Bacillati</taxon>
        <taxon>Bacillota</taxon>
        <taxon>Clostridia</taxon>
        <taxon>Eubacteriales</taxon>
        <taxon>Oscillospiraceae</taxon>
        <taxon>Oscillospiraceae incertae sedis</taxon>
        <taxon>Candidatus Scatavimonas</taxon>
    </lineage>
</organism>
<dbReference type="GO" id="GO:0005840">
    <property type="term" value="C:ribosome"/>
    <property type="evidence" value="ECO:0007669"/>
    <property type="project" value="UniProtKB-KW"/>
</dbReference>
<protein>
    <submittedName>
        <fullName evidence="5">S1 RNA-binding domain-containing protein</fullName>
    </submittedName>
</protein>
<dbReference type="PANTHER" id="PTHR10724:SF7">
    <property type="entry name" value="SMALL RIBOSOMAL SUBUNIT PROTEIN BS1C"/>
    <property type="match status" value="1"/>
</dbReference>
<evidence type="ECO:0000313" key="5">
    <source>
        <dbReference type="EMBL" id="HIQ79697.1"/>
    </source>
</evidence>
<dbReference type="AlphaFoldDB" id="A0A9D0ZGF9"/>
<name>A0A9D0ZGF9_9FIRM</name>
<dbReference type="Pfam" id="PF00575">
    <property type="entry name" value="S1"/>
    <property type="match status" value="1"/>
</dbReference>
<comment type="similarity">
    <text evidence="1">Belongs to the bacterial ribosomal protein bS1 family.</text>
</comment>
<dbReference type="PROSITE" id="PS50126">
    <property type="entry name" value="S1"/>
    <property type="match status" value="2"/>
</dbReference>
<evidence type="ECO:0000259" key="4">
    <source>
        <dbReference type="PROSITE" id="PS50126"/>
    </source>
</evidence>
<evidence type="ECO:0000256" key="2">
    <source>
        <dbReference type="ARBA" id="ARBA00022980"/>
    </source>
</evidence>
<dbReference type="EMBL" id="DVFW01000002">
    <property type="protein sequence ID" value="HIQ79697.1"/>
    <property type="molecule type" value="Genomic_DNA"/>
</dbReference>
<evidence type="ECO:0000313" key="6">
    <source>
        <dbReference type="Proteomes" id="UP000886787"/>
    </source>
</evidence>
<sequence length="313" mass="34513">MIEFYPEGRLIDTADNLHALKSQAHLNEACSEGKILEARAVICDSAHNLIVDLGCMKGIIPRQEGAVGIKEGTVRDIAVISRVNRPVCFVVTGFERDESGNLTAVLSRAQAQKRCIEQYISNLVPGDVIDARITHLETFGAFADIGCGVVSLMPIDTISVSRIEHPGERFLVGMDIKAVVKMVENGRISLSHKELLGTWEENAAQFQAGETVAGIIRSVEEYGAFVELTPNLAGLAEAREGIHPGQQASVYIKNIIPQRMKIKLIVIDTFEYAYKPKQPNYFYHGKHIDRFLYSPASSEKVIESVFTPEKTSV</sequence>
<dbReference type="GO" id="GO:0003729">
    <property type="term" value="F:mRNA binding"/>
    <property type="evidence" value="ECO:0007669"/>
    <property type="project" value="TreeGrafter"/>
</dbReference>
<dbReference type="Proteomes" id="UP000886787">
    <property type="component" value="Unassembled WGS sequence"/>
</dbReference>
<proteinExistence type="inferred from homology"/>
<accession>A0A9D0ZGF9</accession>
<dbReference type="GO" id="GO:0006412">
    <property type="term" value="P:translation"/>
    <property type="evidence" value="ECO:0007669"/>
    <property type="project" value="TreeGrafter"/>
</dbReference>
<keyword evidence="2" id="KW-0689">Ribosomal protein</keyword>
<evidence type="ECO:0000256" key="1">
    <source>
        <dbReference type="ARBA" id="ARBA00006767"/>
    </source>
</evidence>
<dbReference type="InterPro" id="IPR050437">
    <property type="entry name" value="Ribos_protein_bS1-like"/>
</dbReference>
<feature type="domain" description="S1 motif" evidence="4">
    <location>
        <begin position="209"/>
        <end position="240"/>
    </location>
</feature>
<feature type="domain" description="S1 motif" evidence="4">
    <location>
        <begin position="126"/>
        <end position="193"/>
    </location>
</feature>
<dbReference type="PANTHER" id="PTHR10724">
    <property type="entry name" value="30S RIBOSOMAL PROTEIN S1"/>
    <property type="match status" value="1"/>
</dbReference>
<dbReference type="InterPro" id="IPR003029">
    <property type="entry name" value="S1_domain"/>
</dbReference>
<dbReference type="Gene3D" id="2.40.50.140">
    <property type="entry name" value="Nucleic acid-binding proteins"/>
    <property type="match status" value="2"/>
</dbReference>
<evidence type="ECO:0000256" key="3">
    <source>
        <dbReference type="ARBA" id="ARBA00023274"/>
    </source>
</evidence>
<comment type="caution">
    <text evidence="5">The sequence shown here is derived from an EMBL/GenBank/DDBJ whole genome shotgun (WGS) entry which is preliminary data.</text>
</comment>
<dbReference type="GO" id="GO:0003735">
    <property type="term" value="F:structural constituent of ribosome"/>
    <property type="evidence" value="ECO:0007669"/>
    <property type="project" value="TreeGrafter"/>
</dbReference>
<dbReference type="SMART" id="SM00316">
    <property type="entry name" value="S1"/>
    <property type="match status" value="2"/>
</dbReference>